<dbReference type="PANTHER" id="PTHR35936:SF19">
    <property type="entry name" value="AMINO-ACID-BINDING PROTEIN YXEM-RELATED"/>
    <property type="match status" value="1"/>
</dbReference>
<dbReference type="Proteomes" id="UP000295416">
    <property type="component" value="Unassembled WGS sequence"/>
</dbReference>
<accession>A0A4R2NPT8</accession>
<proteinExistence type="inferred from homology"/>
<evidence type="ECO:0000256" key="4">
    <source>
        <dbReference type="RuleBase" id="RU003744"/>
    </source>
</evidence>
<evidence type="ECO:0000256" key="2">
    <source>
        <dbReference type="ARBA" id="ARBA00010333"/>
    </source>
</evidence>
<dbReference type="PROSITE" id="PS01039">
    <property type="entry name" value="SBP_BACTERIAL_3"/>
    <property type="match status" value="1"/>
</dbReference>
<dbReference type="Pfam" id="PF00497">
    <property type="entry name" value="SBP_bac_3"/>
    <property type="match status" value="1"/>
</dbReference>
<feature type="domain" description="Solute-binding protein family 3/N-terminal" evidence="6">
    <location>
        <begin position="35"/>
        <end position="256"/>
    </location>
</feature>
<name>A0A4R2NPT8_9BACL</name>
<evidence type="ECO:0000259" key="6">
    <source>
        <dbReference type="SMART" id="SM00062"/>
    </source>
</evidence>
<dbReference type="AlphaFoldDB" id="A0A4R2NPT8"/>
<feature type="signal peptide" evidence="5">
    <location>
        <begin position="1"/>
        <end position="20"/>
    </location>
</feature>
<dbReference type="PANTHER" id="PTHR35936">
    <property type="entry name" value="MEMBRANE-BOUND LYTIC MUREIN TRANSGLYCOSYLASE F"/>
    <property type="match status" value="1"/>
</dbReference>
<dbReference type="GO" id="GO:0030313">
    <property type="term" value="C:cell envelope"/>
    <property type="evidence" value="ECO:0007669"/>
    <property type="project" value="UniProtKB-SubCell"/>
</dbReference>
<protein>
    <submittedName>
        <fullName evidence="7">Amino acid ABC transporter substrate-binding protein (PAAT family)</fullName>
    </submittedName>
</protein>
<dbReference type="OrthoDB" id="8613538at2"/>
<evidence type="ECO:0000256" key="1">
    <source>
        <dbReference type="ARBA" id="ARBA00004196"/>
    </source>
</evidence>
<organism evidence="7 8">
    <name type="scientific">Scopulibacillus darangshiensis</name>
    <dbReference type="NCBI Taxonomy" id="442528"/>
    <lineage>
        <taxon>Bacteria</taxon>
        <taxon>Bacillati</taxon>
        <taxon>Bacillota</taxon>
        <taxon>Bacilli</taxon>
        <taxon>Bacillales</taxon>
        <taxon>Sporolactobacillaceae</taxon>
        <taxon>Scopulibacillus</taxon>
    </lineage>
</organism>
<dbReference type="InterPro" id="IPR018313">
    <property type="entry name" value="SBP_3_CS"/>
</dbReference>
<evidence type="ECO:0000313" key="7">
    <source>
        <dbReference type="EMBL" id="TCP23767.1"/>
    </source>
</evidence>
<dbReference type="PROSITE" id="PS51257">
    <property type="entry name" value="PROKAR_LIPOPROTEIN"/>
    <property type="match status" value="1"/>
</dbReference>
<evidence type="ECO:0000313" key="8">
    <source>
        <dbReference type="Proteomes" id="UP000295416"/>
    </source>
</evidence>
<dbReference type="Gene3D" id="3.40.190.10">
    <property type="entry name" value="Periplasmic binding protein-like II"/>
    <property type="match status" value="2"/>
</dbReference>
<feature type="chain" id="PRO_5038775049" evidence="5">
    <location>
        <begin position="21"/>
        <end position="262"/>
    </location>
</feature>
<evidence type="ECO:0000256" key="5">
    <source>
        <dbReference type="SAM" id="SignalP"/>
    </source>
</evidence>
<comment type="subcellular location">
    <subcellularLocation>
        <location evidence="1">Cell envelope</location>
    </subcellularLocation>
</comment>
<keyword evidence="3 5" id="KW-0732">Signal</keyword>
<gene>
    <name evidence="7" type="ORF">EV207_12945</name>
</gene>
<dbReference type="CDD" id="cd13709">
    <property type="entry name" value="PBP2_YxeM"/>
    <property type="match status" value="1"/>
</dbReference>
<comment type="caution">
    <text evidence="7">The sequence shown here is derived from an EMBL/GenBank/DDBJ whole genome shotgun (WGS) entry which is preliminary data.</text>
</comment>
<comment type="similarity">
    <text evidence="2 4">Belongs to the bacterial solute-binding protein 3 family.</text>
</comment>
<dbReference type="SMART" id="SM00062">
    <property type="entry name" value="PBPb"/>
    <property type="match status" value="1"/>
</dbReference>
<dbReference type="EMBL" id="SLXK01000029">
    <property type="protein sequence ID" value="TCP23767.1"/>
    <property type="molecule type" value="Genomic_DNA"/>
</dbReference>
<reference evidence="7 8" key="1">
    <citation type="submission" date="2019-03" db="EMBL/GenBank/DDBJ databases">
        <title>Genomic Encyclopedia of Type Strains, Phase IV (KMG-IV): sequencing the most valuable type-strain genomes for metagenomic binning, comparative biology and taxonomic classification.</title>
        <authorList>
            <person name="Goeker M."/>
        </authorList>
    </citation>
    <scope>NUCLEOTIDE SEQUENCE [LARGE SCALE GENOMIC DNA]</scope>
    <source>
        <strain evidence="7 8">DSM 19377</strain>
    </source>
</reference>
<dbReference type="InterPro" id="IPR001638">
    <property type="entry name" value="Solute-binding_3/MltF_N"/>
</dbReference>
<sequence length="262" mass="28988">MKKGFVIIVGLMLLVLSACGNSSSSSGSGSDDKKVIRVGTTAQSFPNGYVEDGKLVGFDVEVFEHIAKDLGYKVEWEKTDFAGLMGQLETGRIDTIANFVALTPERAKKYYFSDSYAYSGCTIVTSKENDDINSLDDLKGKTVSGVLGSNNIENLKEFDSSIKPKTYETRDGAMKDAIKNRVAGYVNSKPSLIAEINKGKFPLKFVGEPFEYEKIAFPFVKNEDGKKLREKFNAEIQKLREDGTLKKISEKYFAGEDITVKK</sequence>
<evidence type="ECO:0000256" key="3">
    <source>
        <dbReference type="ARBA" id="ARBA00022729"/>
    </source>
</evidence>
<dbReference type="RefSeq" id="WP_132747275.1">
    <property type="nucleotide sequence ID" value="NZ_SLXK01000029.1"/>
</dbReference>
<dbReference type="SUPFAM" id="SSF53850">
    <property type="entry name" value="Periplasmic binding protein-like II"/>
    <property type="match status" value="1"/>
</dbReference>
<keyword evidence="8" id="KW-1185">Reference proteome</keyword>